<keyword evidence="8" id="KW-1185">Reference proteome</keyword>
<dbReference type="InterPro" id="IPR042177">
    <property type="entry name" value="Cell/Rod_1"/>
</dbReference>
<dbReference type="PANTHER" id="PTHR34138">
    <property type="entry name" value="CELL SHAPE-DETERMINING PROTEIN MREC"/>
    <property type="match status" value="1"/>
</dbReference>
<dbReference type="OrthoDB" id="9792313at2"/>
<reference evidence="7 8" key="1">
    <citation type="submission" date="2012-01" db="EMBL/GenBank/DDBJ databases">
        <title>The Genome Sequence of Helcococcus kunzii ATCC 51366.</title>
        <authorList>
            <consortium name="The Broad Institute Genome Sequencing Platform"/>
            <person name="Earl A."/>
            <person name="Ward D."/>
            <person name="Feldgarden M."/>
            <person name="Gevers D."/>
            <person name="Huys G."/>
            <person name="Young S.K."/>
            <person name="Zeng Q."/>
            <person name="Gargeya S."/>
            <person name="Fitzgerald M."/>
            <person name="Haas B."/>
            <person name="Abouelleil A."/>
            <person name="Alvarado L."/>
            <person name="Arachchi H.M."/>
            <person name="Berlin A."/>
            <person name="Chapman S.B."/>
            <person name="Gearin G."/>
            <person name="Goldberg J."/>
            <person name="Griggs A."/>
            <person name="Gujja S."/>
            <person name="Hansen M."/>
            <person name="Heiman D."/>
            <person name="Howarth C."/>
            <person name="Larimer J."/>
            <person name="Lui A."/>
            <person name="MacDonald P.J.P."/>
            <person name="McCowen C."/>
            <person name="Montmayeur A."/>
            <person name="Murphy C."/>
            <person name="Neiman D."/>
            <person name="Pearson M."/>
            <person name="Priest M."/>
            <person name="Roberts A."/>
            <person name="Saif S."/>
            <person name="Shea T."/>
            <person name="Sisk P."/>
            <person name="Stolte C."/>
            <person name="Sykes S."/>
            <person name="Wortman J."/>
            <person name="Nusbaum C."/>
            <person name="Birren B."/>
        </authorList>
    </citation>
    <scope>NUCLEOTIDE SEQUENCE [LARGE SCALE GENOMIC DNA]</scope>
    <source>
        <strain evidence="7 8">ATCC 51366</strain>
    </source>
</reference>
<dbReference type="InterPro" id="IPR055342">
    <property type="entry name" value="MreC_beta-barrel_core"/>
</dbReference>
<dbReference type="GO" id="GO:0005886">
    <property type="term" value="C:plasma membrane"/>
    <property type="evidence" value="ECO:0007669"/>
    <property type="project" value="TreeGrafter"/>
</dbReference>
<evidence type="ECO:0000256" key="1">
    <source>
        <dbReference type="ARBA" id="ARBA00009369"/>
    </source>
</evidence>
<comment type="function">
    <text evidence="5">Involved in formation and maintenance of cell shape.</text>
</comment>
<organism evidence="7 8">
    <name type="scientific">Helcococcus kunzii ATCC 51366</name>
    <dbReference type="NCBI Taxonomy" id="883114"/>
    <lineage>
        <taxon>Bacteria</taxon>
        <taxon>Bacillati</taxon>
        <taxon>Bacillota</taxon>
        <taxon>Tissierellia</taxon>
        <taxon>Tissierellales</taxon>
        <taxon>Peptoniphilaceae</taxon>
        <taxon>Helcococcus</taxon>
    </lineage>
</organism>
<evidence type="ECO:0000256" key="4">
    <source>
        <dbReference type="ARBA" id="ARBA00032089"/>
    </source>
</evidence>
<accession>H3NMU6</accession>
<dbReference type="Proteomes" id="UP000004191">
    <property type="component" value="Unassembled WGS sequence"/>
</dbReference>
<dbReference type="Gene3D" id="2.40.10.350">
    <property type="entry name" value="Rod shape-determining protein MreC, domain 2"/>
    <property type="match status" value="1"/>
</dbReference>
<dbReference type="Gene3D" id="2.40.10.340">
    <property type="entry name" value="Rod shape-determining protein MreC, domain 1"/>
    <property type="match status" value="1"/>
</dbReference>
<dbReference type="EMBL" id="AGEI01000019">
    <property type="protein sequence ID" value="EHR34687.1"/>
    <property type="molecule type" value="Genomic_DNA"/>
</dbReference>
<proteinExistence type="inferred from homology"/>
<evidence type="ECO:0000256" key="5">
    <source>
        <dbReference type="PIRNR" id="PIRNR038471"/>
    </source>
</evidence>
<dbReference type="STRING" id="883114.HMPREF9709_00657"/>
<evidence type="ECO:0000313" key="7">
    <source>
        <dbReference type="EMBL" id="EHR34687.1"/>
    </source>
</evidence>
<dbReference type="RefSeq" id="WP_005397929.1">
    <property type="nucleotide sequence ID" value="NZ_JH601088.1"/>
</dbReference>
<protein>
    <recommendedName>
        <fullName evidence="2 5">Cell shape-determining protein MreC</fullName>
    </recommendedName>
    <alternativeName>
        <fullName evidence="4 5">Cell shape protein MreC</fullName>
    </alternativeName>
</protein>
<evidence type="ECO:0000313" key="8">
    <source>
        <dbReference type="Proteomes" id="UP000004191"/>
    </source>
</evidence>
<dbReference type="InterPro" id="IPR042175">
    <property type="entry name" value="Cell/Rod_MreC_2"/>
</dbReference>
<dbReference type="Pfam" id="PF04085">
    <property type="entry name" value="MreC"/>
    <property type="match status" value="1"/>
</dbReference>
<dbReference type="GeneID" id="96998663"/>
<dbReference type="eggNOG" id="COG1792">
    <property type="taxonomic scope" value="Bacteria"/>
</dbReference>
<gene>
    <name evidence="7" type="ORF">HMPREF9709_00657</name>
</gene>
<dbReference type="AlphaFoldDB" id="H3NMU6"/>
<comment type="similarity">
    <text evidence="1 5">Belongs to the MreC family.</text>
</comment>
<dbReference type="InterPro" id="IPR007221">
    <property type="entry name" value="MreC"/>
</dbReference>
<evidence type="ECO:0000259" key="6">
    <source>
        <dbReference type="Pfam" id="PF04085"/>
    </source>
</evidence>
<evidence type="ECO:0000256" key="2">
    <source>
        <dbReference type="ARBA" id="ARBA00013855"/>
    </source>
</evidence>
<keyword evidence="3 5" id="KW-0133">Cell shape</keyword>
<dbReference type="PIRSF" id="PIRSF038471">
    <property type="entry name" value="MreC"/>
    <property type="match status" value="1"/>
</dbReference>
<sequence length="280" mass="31804">MLYYKKNKSKKKHYITILSLILLIIISTFVPKANSFASKVVSYITTPLSRATAFVNDSISSIIDYSIGTKPNRDMVNKLTEENQKLKKEVNDLRYVVSNEKYLKDSYEFFNKNNNFIKANIIMLDNDEFFKQFIINKGKKHGVKMGDIILTSYRDNSNNIVGALVGKVVSVENGSAIVSSILDDKYNFTFEDLKTSTIGIINERTNGILEGYLLEKAEIKVGEKVYTSGTGGRYPKGIYIGEIVSSSESFDRLRRVVKIKSPVEFSKIYEVFVMPNEEIQ</sequence>
<dbReference type="GO" id="GO:0008360">
    <property type="term" value="P:regulation of cell shape"/>
    <property type="evidence" value="ECO:0007669"/>
    <property type="project" value="UniProtKB-KW"/>
</dbReference>
<comment type="caution">
    <text evidence="7">The sequence shown here is derived from an EMBL/GenBank/DDBJ whole genome shotgun (WGS) entry which is preliminary data.</text>
</comment>
<evidence type="ECO:0000256" key="3">
    <source>
        <dbReference type="ARBA" id="ARBA00022960"/>
    </source>
</evidence>
<feature type="domain" description="Rod shape-determining protein MreC beta-barrel core" evidence="6">
    <location>
        <begin position="121"/>
        <end position="274"/>
    </location>
</feature>
<dbReference type="HOGENOM" id="CLU_042663_1_0_9"/>
<dbReference type="PANTHER" id="PTHR34138:SF1">
    <property type="entry name" value="CELL SHAPE-DETERMINING PROTEIN MREC"/>
    <property type="match status" value="1"/>
</dbReference>
<name>H3NMU6_9FIRM</name>